<dbReference type="Pfam" id="PF12796">
    <property type="entry name" value="Ank_2"/>
    <property type="match status" value="3"/>
</dbReference>
<evidence type="ECO:0000313" key="4">
    <source>
        <dbReference type="EMBL" id="KTD75058.1"/>
    </source>
</evidence>
<dbReference type="SMART" id="SM00248">
    <property type="entry name" value="ANK"/>
    <property type="match status" value="12"/>
</dbReference>
<dbReference type="PROSITE" id="PS50088">
    <property type="entry name" value="ANK_REPEAT"/>
    <property type="match status" value="6"/>
</dbReference>
<dbReference type="STRING" id="66969.Lwal_3099"/>
<feature type="repeat" description="ANK" evidence="3">
    <location>
        <begin position="97"/>
        <end position="129"/>
    </location>
</feature>
<dbReference type="EMBL" id="LNZB01000060">
    <property type="protein sequence ID" value="KTD75058.1"/>
    <property type="molecule type" value="Genomic_DNA"/>
</dbReference>
<feature type="repeat" description="ANK" evidence="3">
    <location>
        <begin position="196"/>
        <end position="228"/>
    </location>
</feature>
<feature type="repeat" description="ANK" evidence="3">
    <location>
        <begin position="371"/>
        <end position="403"/>
    </location>
</feature>
<organism evidence="4 5">
    <name type="scientific">Legionella waltersii</name>
    <dbReference type="NCBI Taxonomy" id="66969"/>
    <lineage>
        <taxon>Bacteria</taxon>
        <taxon>Pseudomonadati</taxon>
        <taxon>Pseudomonadota</taxon>
        <taxon>Gammaproteobacteria</taxon>
        <taxon>Legionellales</taxon>
        <taxon>Legionellaceae</taxon>
        <taxon>Legionella</taxon>
    </lineage>
</organism>
<dbReference type="Pfam" id="PF13857">
    <property type="entry name" value="Ank_5"/>
    <property type="match status" value="1"/>
</dbReference>
<dbReference type="Gene3D" id="1.25.40.20">
    <property type="entry name" value="Ankyrin repeat-containing domain"/>
    <property type="match status" value="3"/>
</dbReference>
<feature type="repeat" description="ANK" evidence="3">
    <location>
        <begin position="338"/>
        <end position="370"/>
    </location>
</feature>
<evidence type="ECO:0000313" key="5">
    <source>
        <dbReference type="Proteomes" id="UP000054729"/>
    </source>
</evidence>
<keyword evidence="5" id="KW-1185">Reference proteome</keyword>
<dbReference type="InterPro" id="IPR002110">
    <property type="entry name" value="Ankyrin_rpt"/>
</dbReference>
<evidence type="ECO:0000256" key="3">
    <source>
        <dbReference type="PROSITE-ProRule" id="PRU00023"/>
    </source>
</evidence>
<gene>
    <name evidence="4" type="ORF">Lwal_3099</name>
</gene>
<evidence type="ECO:0000256" key="1">
    <source>
        <dbReference type="ARBA" id="ARBA00022737"/>
    </source>
</evidence>
<keyword evidence="1" id="KW-0677">Repeat</keyword>
<reference evidence="4 5" key="1">
    <citation type="submission" date="2015-11" db="EMBL/GenBank/DDBJ databases">
        <title>Genomic analysis of 38 Legionella species identifies large and diverse effector repertoires.</title>
        <authorList>
            <person name="Burstein D."/>
            <person name="Amaro F."/>
            <person name="Zusman T."/>
            <person name="Lifshitz Z."/>
            <person name="Cohen O."/>
            <person name="Gilbert J.A."/>
            <person name="Pupko T."/>
            <person name="Shuman H.A."/>
            <person name="Segal G."/>
        </authorList>
    </citation>
    <scope>NUCLEOTIDE SEQUENCE [LARGE SCALE GENOMIC DNA]</scope>
    <source>
        <strain evidence="4 5">ATCC 51914</strain>
    </source>
</reference>
<dbReference type="SUPFAM" id="SSF48403">
    <property type="entry name" value="Ankyrin repeat"/>
    <property type="match status" value="2"/>
</dbReference>
<accession>A0A0W1A109</accession>
<comment type="caution">
    <text evidence="4">The sequence shown here is derived from an EMBL/GenBank/DDBJ whole genome shotgun (WGS) entry which is preliminary data.</text>
</comment>
<dbReference type="RefSeq" id="WP_058481691.1">
    <property type="nucleotide sequence ID" value="NZ_CAAAIQ010000005.1"/>
</dbReference>
<name>A0A0W1A109_9GAMM</name>
<dbReference type="PROSITE" id="PS50297">
    <property type="entry name" value="ANK_REP_REGION"/>
    <property type="match status" value="5"/>
</dbReference>
<sequence>MNIFDLARLASDKNFEELVLSTSINTDNINVLDEKKHTPLYYAIKEGNLKMAQTLIENGANLQTNQYTPFLLACHFGQLEMAKFLYMEGAENERDFNDNTPLMVASYNGHTKVVEWLLTLNLDINATNTHGDSALSIALHYKQTDTTKLLLSQEHIVTNKANAMGYDPITLAVVYGDRSLIESLKDSLQVNKTYTENNTMLHMCAMTGNLEAALWLIDHGANPLLRNNFNLRPIDIAAARGKVEIVSLLLSKMAKTKQFFNDLDMVLIFASIQGHTKIIDLVLNHRQHFSSTCLYAALIFAVEMGHIDVVPKLLAIEPKKALKRINKQYDFGNYEYKQGNTLLHVAADKGLLDLVKSLVAQGASVRTRNYNRDTVLHKAVLSGNVELVRWLCNQNVHVNQTNKQGNTPLHLAVKMKNEAMVRCLLLHGAHLLLENKQKESPELLARSEPTLHRVFEEYIQLDFTNFGLPELHRASAEKEEKGILQILPELHNLKEKSVDGLLPWQVAAHLGRMYPLSLLLLWEAMVHKQGAELLALELRKKFDPKSVAYTTLTASIGVIHKISEERVELLLSMYNTAQRYDKKVRESLLIASSPKPLSIKAAQNSNLLLFKPEGSGKKAQEVELLENQACIPQ</sequence>
<dbReference type="InterPro" id="IPR036770">
    <property type="entry name" value="Ankyrin_rpt-contain_sf"/>
</dbReference>
<feature type="repeat" description="ANK" evidence="3">
    <location>
        <begin position="404"/>
        <end position="436"/>
    </location>
</feature>
<dbReference type="PATRIC" id="fig|66969.6.peg.3386"/>
<dbReference type="PANTHER" id="PTHR24173">
    <property type="entry name" value="ANKYRIN REPEAT CONTAINING"/>
    <property type="match status" value="1"/>
</dbReference>
<proteinExistence type="predicted"/>
<protein>
    <submittedName>
        <fullName evidence="4">Ankyrin repeat protein</fullName>
    </submittedName>
</protein>
<keyword evidence="2 3" id="KW-0040">ANK repeat</keyword>
<dbReference type="AlphaFoldDB" id="A0A0W1A109"/>
<feature type="repeat" description="ANK" evidence="3">
    <location>
        <begin position="35"/>
        <end position="67"/>
    </location>
</feature>
<evidence type="ECO:0000256" key="2">
    <source>
        <dbReference type="ARBA" id="ARBA00023043"/>
    </source>
</evidence>
<dbReference type="PANTHER" id="PTHR24173:SF74">
    <property type="entry name" value="ANKYRIN REPEAT DOMAIN-CONTAINING PROTEIN 16"/>
    <property type="match status" value="1"/>
</dbReference>
<dbReference type="Proteomes" id="UP000054729">
    <property type="component" value="Unassembled WGS sequence"/>
</dbReference>